<proteinExistence type="inferred from homology"/>
<dbReference type="InterPro" id="IPR035461">
    <property type="entry name" value="GmhA/DiaA"/>
</dbReference>
<evidence type="ECO:0000313" key="12">
    <source>
        <dbReference type="EMBL" id="MBB5272562.1"/>
    </source>
</evidence>
<dbReference type="GO" id="GO:0097367">
    <property type="term" value="F:carbohydrate derivative binding"/>
    <property type="evidence" value="ECO:0007669"/>
    <property type="project" value="InterPro"/>
</dbReference>
<dbReference type="NCBIfam" id="NF010546">
    <property type="entry name" value="PRK13936.1"/>
    <property type="match status" value="1"/>
</dbReference>
<feature type="binding site" evidence="10">
    <location>
        <position position="64"/>
    </location>
    <ligand>
        <name>Zn(2+)</name>
        <dbReference type="ChEBI" id="CHEBI:29105"/>
    </ligand>
</feature>
<dbReference type="RefSeq" id="WP_183968209.1">
    <property type="nucleotide sequence ID" value="NZ_BAABEW010000019.1"/>
</dbReference>
<evidence type="ECO:0000256" key="7">
    <source>
        <dbReference type="ARBA" id="ARBA00022833"/>
    </source>
</evidence>
<keyword evidence="8 10" id="KW-0413">Isomerase</keyword>
<dbReference type="InterPro" id="IPR004515">
    <property type="entry name" value="Phosphoheptose_Isoase"/>
</dbReference>
<keyword evidence="13" id="KW-1185">Reference proteome</keyword>
<dbReference type="Gene3D" id="3.40.50.10490">
    <property type="entry name" value="Glucose-6-phosphate isomerase like protein, domain 1"/>
    <property type="match status" value="1"/>
</dbReference>
<evidence type="ECO:0000256" key="5">
    <source>
        <dbReference type="ARBA" id="ARBA00022490"/>
    </source>
</evidence>
<dbReference type="InterPro" id="IPR046348">
    <property type="entry name" value="SIS_dom_sf"/>
</dbReference>
<comment type="pathway">
    <text evidence="10">Carbohydrate biosynthesis; D-glycero-D-manno-heptose 7-phosphate biosynthesis; D-glycero-alpha-D-manno-heptose 7-phosphate and D-glycero-beta-D-manno-heptose 7-phosphate from sedoheptulose 7-phosphate: step 1/1.</text>
</comment>
<protein>
    <recommendedName>
        <fullName evidence="10">Phosphoheptose isomerase</fullName>
        <ecNumber evidence="10">5.3.1.28</ecNumber>
    </recommendedName>
    <alternativeName>
        <fullName evidence="10">Sedoheptulose 7-phosphate isomerase</fullName>
    </alternativeName>
</protein>
<comment type="subunit">
    <text evidence="10">Homotetramer.</text>
</comment>
<dbReference type="GO" id="GO:0005975">
    <property type="term" value="P:carbohydrate metabolic process"/>
    <property type="evidence" value="ECO:0007669"/>
    <property type="project" value="UniProtKB-UniRule"/>
</dbReference>
<dbReference type="InterPro" id="IPR050099">
    <property type="entry name" value="SIS_GmhA/DiaA_subfam"/>
</dbReference>
<comment type="similarity">
    <text evidence="4 10">Belongs to the SIS family. GmhA subfamily.</text>
</comment>
<evidence type="ECO:0000256" key="1">
    <source>
        <dbReference type="ARBA" id="ARBA00000348"/>
    </source>
</evidence>
<comment type="miscellaneous">
    <text evidence="10">The reaction produces a racemic mixture of D-glycero-alpha-D-manno-heptose 7-phosphate and D-glycero-beta-D-manno-heptose 7-phosphate.</text>
</comment>
<keyword evidence="9 10" id="KW-0119">Carbohydrate metabolism</keyword>
<feature type="binding site" evidence="10">
    <location>
        <begin position="51"/>
        <end position="53"/>
    </location>
    <ligand>
        <name>substrate</name>
    </ligand>
</feature>
<evidence type="ECO:0000313" key="13">
    <source>
        <dbReference type="Proteomes" id="UP000532440"/>
    </source>
</evidence>
<dbReference type="PROSITE" id="PS51464">
    <property type="entry name" value="SIS"/>
    <property type="match status" value="1"/>
</dbReference>
<dbReference type="Pfam" id="PF13580">
    <property type="entry name" value="SIS_2"/>
    <property type="match status" value="1"/>
</dbReference>
<gene>
    <name evidence="10" type="primary">gmhA</name>
    <name evidence="12" type="ORF">HNQ70_002585</name>
</gene>
<accession>A0A7W8M9C1</accession>
<comment type="caution">
    <text evidence="12">The sequence shown here is derived from an EMBL/GenBank/DDBJ whole genome shotgun (WGS) entry which is preliminary data.</text>
</comment>
<dbReference type="PANTHER" id="PTHR30390">
    <property type="entry name" value="SEDOHEPTULOSE 7-PHOSPHATE ISOMERASE / DNAA INITIATOR-ASSOCIATING FACTOR FOR REPLICATION INITIATION"/>
    <property type="match status" value="1"/>
</dbReference>
<evidence type="ECO:0000256" key="4">
    <source>
        <dbReference type="ARBA" id="ARBA00009894"/>
    </source>
</evidence>
<evidence type="ECO:0000256" key="6">
    <source>
        <dbReference type="ARBA" id="ARBA00022723"/>
    </source>
</evidence>
<dbReference type="SUPFAM" id="SSF53697">
    <property type="entry name" value="SIS domain"/>
    <property type="match status" value="1"/>
</dbReference>
<keyword evidence="6 10" id="KW-0479">Metal-binding</keyword>
<dbReference type="GO" id="GO:2001061">
    <property type="term" value="P:D-glycero-D-manno-heptose 7-phosphate biosynthetic process"/>
    <property type="evidence" value="ECO:0007669"/>
    <property type="project" value="UniProtKB-UniPathway"/>
</dbReference>
<dbReference type="HAMAP" id="MF_00067">
    <property type="entry name" value="GmhA"/>
    <property type="match status" value="1"/>
</dbReference>
<evidence type="ECO:0000256" key="9">
    <source>
        <dbReference type="ARBA" id="ARBA00023277"/>
    </source>
</evidence>
<dbReference type="PANTHER" id="PTHR30390:SF6">
    <property type="entry name" value="DNAA INITIATOR-ASSOCIATING PROTEIN DIAA"/>
    <property type="match status" value="1"/>
</dbReference>
<dbReference type="EC" id="5.3.1.28" evidence="10"/>
<organism evidence="12 13">
    <name type="scientific">Quisquiliibacterium transsilvanicum</name>
    <dbReference type="NCBI Taxonomy" id="1549638"/>
    <lineage>
        <taxon>Bacteria</taxon>
        <taxon>Pseudomonadati</taxon>
        <taxon>Pseudomonadota</taxon>
        <taxon>Betaproteobacteria</taxon>
        <taxon>Burkholderiales</taxon>
        <taxon>Burkholderiaceae</taxon>
        <taxon>Quisquiliibacterium</taxon>
    </lineage>
</organism>
<reference evidence="12 13" key="1">
    <citation type="submission" date="2020-08" db="EMBL/GenBank/DDBJ databases">
        <title>Genomic Encyclopedia of Type Strains, Phase IV (KMG-IV): sequencing the most valuable type-strain genomes for metagenomic binning, comparative biology and taxonomic classification.</title>
        <authorList>
            <person name="Goeker M."/>
        </authorList>
    </citation>
    <scope>NUCLEOTIDE SEQUENCE [LARGE SCALE GENOMIC DNA]</scope>
    <source>
        <strain evidence="12 13">DSM 29781</strain>
    </source>
</reference>
<feature type="binding site" evidence="10">
    <location>
        <position position="174"/>
    </location>
    <ligand>
        <name>substrate</name>
    </ligand>
</feature>
<keyword evidence="5 10" id="KW-0963">Cytoplasm</keyword>
<evidence type="ECO:0000256" key="10">
    <source>
        <dbReference type="HAMAP-Rule" id="MF_00067"/>
    </source>
</evidence>
<feature type="binding site" evidence="10">
    <location>
        <begin position="93"/>
        <end position="94"/>
    </location>
    <ligand>
        <name>substrate</name>
    </ligand>
</feature>
<dbReference type="AlphaFoldDB" id="A0A7W8M9C1"/>
<comment type="subcellular location">
    <subcellularLocation>
        <location evidence="3 10">Cytoplasm</location>
    </subcellularLocation>
</comment>
<dbReference type="CDD" id="cd05006">
    <property type="entry name" value="SIS_GmhA"/>
    <property type="match status" value="1"/>
</dbReference>
<comment type="function">
    <text evidence="2 10">Catalyzes the isomerization of sedoheptulose 7-phosphate in D-glycero-D-manno-heptose 7-phosphate.</text>
</comment>
<evidence type="ECO:0000256" key="8">
    <source>
        <dbReference type="ARBA" id="ARBA00023235"/>
    </source>
</evidence>
<feature type="domain" description="SIS" evidence="11">
    <location>
        <begin position="36"/>
        <end position="197"/>
    </location>
</feature>
<name>A0A7W8M9C1_9BURK</name>
<sequence>MSLIARITRHFEESAQLKLAAVEGLAGPVSDAIDLLVSVLASDRKILACGNGGSAGDAQHFAAELIGRFERERPELAALALTTDSSILTAVANDYSFEEVFARQVRGLGQTGDALLAISTSGNSPNVIAAIQAAHERQMHVVALTGKGGGRIASLLAEDDVHLCVPHDRTARIQEVHLLIIHCLCDGIDAILLGEQE</sequence>
<feature type="binding site" evidence="10">
    <location>
        <begin position="119"/>
        <end position="121"/>
    </location>
    <ligand>
        <name>substrate</name>
    </ligand>
</feature>
<dbReference type="UniPathway" id="UPA00041">
    <property type="reaction ID" value="UER00436"/>
</dbReference>
<evidence type="ECO:0000259" key="11">
    <source>
        <dbReference type="PROSITE" id="PS51464"/>
    </source>
</evidence>
<evidence type="ECO:0000256" key="3">
    <source>
        <dbReference type="ARBA" id="ARBA00004496"/>
    </source>
</evidence>
<dbReference type="EMBL" id="JACHGB010000005">
    <property type="protein sequence ID" value="MBB5272562.1"/>
    <property type="molecule type" value="Genomic_DNA"/>
</dbReference>
<feature type="binding site" evidence="10">
    <location>
        <position position="64"/>
    </location>
    <ligand>
        <name>substrate</name>
    </ligand>
</feature>
<comment type="catalytic activity">
    <reaction evidence="1 10">
        <text>2 D-sedoheptulose 7-phosphate = D-glycero-alpha-D-manno-heptose 7-phosphate + D-glycero-beta-D-manno-heptose 7-phosphate</text>
        <dbReference type="Rhea" id="RHEA:27489"/>
        <dbReference type="ChEBI" id="CHEBI:57483"/>
        <dbReference type="ChEBI" id="CHEBI:60203"/>
        <dbReference type="ChEBI" id="CHEBI:60204"/>
        <dbReference type="EC" id="5.3.1.28"/>
    </reaction>
</comment>
<feature type="binding site" evidence="10">
    <location>
        <position position="60"/>
    </location>
    <ligand>
        <name>Zn(2+)</name>
        <dbReference type="ChEBI" id="CHEBI:29105"/>
    </ligand>
</feature>
<keyword evidence="7 10" id="KW-0862">Zinc</keyword>
<evidence type="ECO:0000256" key="2">
    <source>
        <dbReference type="ARBA" id="ARBA00003172"/>
    </source>
</evidence>
<dbReference type="InterPro" id="IPR001347">
    <property type="entry name" value="SIS_dom"/>
</dbReference>
<feature type="binding site" evidence="10">
    <location>
        <position position="182"/>
    </location>
    <ligand>
        <name>Zn(2+)</name>
        <dbReference type="ChEBI" id="CHEBI:29105"/>
    </ligand>
</feature>
<dbReference type="Proteomes" id="UP000532440">
    <property type="component" value="Unassembled WGS sequence"/>
</dbReference>
<dbReference type="GO" id="GO:0008270">
    <property type="term" value="F:zinc ion binding"/>
    <property type="evidence" value="ECO:0007669"/>
    <property type="project" value="UniProtKB-UniRule"/>
</dbReference>
<dbReference type="GO" id="GO:0008968">
    <property type="term" value="F:D-sedoheptulose 7-phosphate isomerase activity"/>
    <property type="evidence" value="ECO:0007669"/>
    <property type="project" value="UniProtKB-UniRule"/>
</dbReference>
<dbReference type="GO" id="GO:0005737">
    <property type="term" value="C:cytoplasm"/>
    <property type="evidence" value="ECO:0007669"/>
    <property type="project" value="UniProtKB-SubCell"/>
</dbReference>
<comment type="cofactor">
    <cofactor evidence="10">
        <name>Zn(2+)</name>
        <dbReference type="ChEBI" id="CHEBI:29105"/>
    </cofactor>
    <text evidence="10">Binds 1 zinc ion per subunit.</text>
</comment>
<feature type="binding site" evidence="10">
    <location>
        <position position="124"/>
    </location>
    <ligand>
        <name>substrate</name>
    </ligand>
</feature>
<feature type="binding site" evidence="10">
    <location>
        <position position="174"/>
    </location>
    <ligand>
        <name>Zn(2+)</name>
        <dbReference type="ChEBI" id="CHEBI:29105"/>
    </ligand>
</feature>